<keyword evidence="1" id="KW-1133">Transmembrane helix</keyword>
<dbReference type="Proteomes" id="UP000005365">
    <property type="component" value="Unassembled WGS sequence"/>
</dbReference>
<organism evidence="2 3">
    <name type="scientific">Neisseria sicca ATCC 29256</name>
    <dbReference type="NCBI Taxonomy" id="547045"/>
    <lineage>
        <taxon>Bacteria</taxon>
        <taxon>Pseudomonadati</taxon>
        <taxon>Pseudomonadota</taxon>
        <taxon>Betaproteobacteria</taxon>
        <taxon>Neisseriales</taxon>
        <taxon>Neisseriaceae</taxon>
        <taxon>Neisseria</taxon>
    </lineage>
</organism>
<feature type="transmembrane region" description="Helical" evidence="1">
    <location>
        <begin position="14"/>
        <end position="35"/>
    </location>
</feature>
<accession>C6M7C2</accession>
<gene>
    <name evidence="2" type="ORF">NEISICOT_02429</name>
</gene>
<comment type="caution">
    <text evidence="2">The sequence shown here is derived from an EMBL/GenBank/DDBJ whole genome shotgun (WGS) entry which is preliminary data.</text>
</comment>
<proteinExistence type="predicted"/>
<keyword evidence="3" id="KW-1185">Reference proteome</keyword>
<sequence>MKNKYDNEENESNFMILVVSIIYILSMIYFIVLFYELIHSIHWDR</sequence>
<keyword evidence="1" id="KW-0472">Membrane</keyword>
<protein>
    <submittedName>
        <fullName evidence="2">Uncharacterized protein</fullName>
    </submittedName>
</protein>
<reference evidence="2" key="1">
    <citation type="submission" date="2009-07" db="EMBL/GenBank/DDBJ databases">
        <authorList>
            <person name="Weinstock G."/>
            <person name="Sodergren E."/>
            <person name="Clifton S."/>
            <person name="Fulton L."/>
            <person name="Fulton B."/>
            <person name="Courtney L."/>
            <person name="Fronick C."/>
            <person name="Harrison M."/>
            <person name="Strong C."/>
            <person name="Farmer C."/>
            <person name="Delahaunty K."/>
            <person name="Markovic C."/>
            <person name="Hall O."/>
            <person name="Minx P."/>
            <person name="Tomlinson C."/>
            <person name="Mitreva M."/>
            <person name="Nelson J."/>
            <person name="Hou S."/>
            <person name="Wollam A."/>
            <person name="Pepin K.H."/>
            <person name="Johnson M."/>
            <person name="Bhonagiri V."/>
            <person name="Nash W.E."/>
            <person name="Warren W."/>
            <person name="Chinwalla A."/>
            <person name="Mardis E.R."/>
            <person name="Wilson R.K."/>
        </authorList>
    </citation>
    <scope>NUCLEOTIDE SEQUENCE [LARGE SCALE GENOMIC DNA]</scope>
    <source>
        <strain evidence="2">ATCC 29256</strain>
    </source>
</reference>
<evidence type="ECO:0000313" key="3">
    <source>
        <dbReference type="Proteomes" id="UP000005365"/>
    </source>
</evidence>
<evidence type="ECO:0000256" key="1">
    <source>
        <dbReference type="SAM" id="Phobius"/>
    </source>
</evidence>
<name>C6M7C2_NEISI</name>
<keyword evidence="1" id="KW-0812">Transmembrane</keyword>
<evidence type="ECO:0000313" key="2">
    <source>
        <dbReference type="EMBL" id="EET43845.1"/>
    </source>
</evidence>
<dbReference type="EMBL" id="ACKO02000015">
    <property type="protein sequence ID" value="EET43845.1"/>
    <property type="molecule type" value="Genomic_DNA"/>
</dbReference>
<dbReference type="AlphaFoldDB" id="C6M7C2"/>